<dbReference type="STRING" id="762486.SAMN05444411_102497"/>
<proteinExistence type="predicted"/>
<sequence>MRLKLPLFLLIIATISCSSIKKTQEALNYGNYDEAINIAVKNLRSNKFKKGNQPYVLMLEEGFKKVVDRDLERISFLKKEGNKASLEEIYNIYTTLSNRQNVIRPLLPLKILNRGKDASFNFVNYSNEIISSKNNLTEYLYVKAKETLANSVHKYDFRAAFDDLNYLNELNPDYKDTNLLIEDAHFKGTDFVFVSMLNKSNKIIPIQLEKDLLDFNTYKLNDLWTVYHNRKQQKINYDYQLEIYLSQINISPERISERQVESEKEIKDGWEYVKDAKGNVKKDSTGKSITVDIYKSVRCKLKEVTQTKSTQVVGVVKYYNIKTNQLMQSFPLASEFIFENKYATIRGDKRALSSQQKSLASRKFIPFPSNEQMVYDSGENLKEKVKHIITSNKFRRN</sequence>
<reference evidence="2" key="1">
    <citation type="submission" date="2016-10" db="EMBL/GenBank/DDBJ databases">
        <authorList>
            <person name="Varghese N."/>
            <person name="Submissions S."/>
        </authorList>
    </citation>
    <scope>NUCLEOTIDE SEQUENCE [LARGE SCALE GENOMIC DNA]</scope>
    <source>
        <strain evidence="2">DSM 24956</strain>
    </source>
</reference>
<protein>
    <recommendedName>
        <fullName evidence="3">Lipoprotein</fullName>
    </recommendedName>
</protein>
<gene>
    <name evidence="1" type="ORF">SAMN05444411_102497</name>
</gene>
<dbReference type="EMBL" id="FNNJ01000002">
    <property type="protein sequence ID" value="SDW93307.1"/>
    <property type="molecule type" value="Genomic_DNA"/>
</dbReference>
<evidence type="ECO:0008006" key="3">
    <source>
        <dbReference type="Google" id="ProtNLM"/>
    </source>
</evidence>
<dbReference type="OrthoDB" id="1489643at2"/>
<dbReference type="PROSITE" id="PS51257">
    <property type="entry name" value="PROKAR_LIPOPROTEIN"/>
    <property type="match status" value="1"/>
</dbReference>
<evidence type="ECO:0000313" key="2">
    <source>
        <dbReference type="Proteomes" id="UP000199595"/>
    </source>
</evidence>
<accession>A0A1H2XKG9</accession>
<evidence type="ECO:0000313" key="1">
    <source>
        <dbReference type="EMBL" id="SDW93307.1"/>
    </source>
</evidence>
<dbReference type="AlphaFoldDB" id="A0A1H2XKG9"/>
<dbReference type="Proteomes" id="UP000199595">
    <property type="component" value="Unassembled WGS sequence"/>
</dbReference>
<organism evidence="1 2">
    <name type="scientific">Lutibacter oricola</name>
    <dbReference type="NCBI Taxonomy" id="762486"/>
    <lineage>
        <taxon>Bacteria</taxon>
        <taxon>Pseudomonadati</taxon>
        <taxon>Bacteroidota</taxon>
        <taxon>Flavobacteriia</taxon>
        <taxon>Flavobacteriales</taxon>
        <taxon>Flavobacteriaceae</taxon>
        <taxon>Lutibacter</taxon>
    </lineage>
</organism>
<dbReference type="RefSeq" id="WP_090121668.1">
    <property type="nucleotide sequence ID" value="NZ_FNNJ01000002.1"/>
</dbReference>
<name>A0A1H2XKG9_9FLAO</name>
<keyword evidence="2" id="KW-1185">Reference proteome</keyword>